<evidence type="ECO:0000256" key="1">
    <source>
        <dbReference type="SAM" id="MobiDB-lite"/>
    </source>
</evidence>
<name>M1DNN0_SOLTU</name>
<feature type="region of interest" description="Disordered" evidence="1">
    <location>
        <begin position="70"/>
        <end position="103"/>
    </location>
</feature>
<evidence type="ECO:0000313" key="2">
    <source>
        <dbReference type="EnsemblPlants" id="PGSC0003DMT400091900"/>
    </source>
</evidence>
<dbReference type="Gramene" id="PGSC0003DMT400091900">
    <property type="protein sequence ID" value="PGSC0003DMT400091900"/>
    <property type="gene ID" value="PGSC0003DMG400041471"/>
</dbReference>
<evidence type="ECO:0000313" key="3">
    <source>
        <dbReference type="Proteomes" id="UP000011115"/>
    </source>
</evidence>
<accession>M1DNN0</accession>
<dbReference type="EnsemblPlants" id="PGSC0003DMT400091900">
    <property type="protein sequence ID" value="PGSC0003DMT400091900"/>
    <property type="gene ID" value="PGSC0003DMG400041471"/>
</dbReference>
<dbReference type="PaxDb" id="4113-PGSC0003DMT400091900"/>
<organism evidence="2 3">
    <name type="scientific">Solanum tuberosum</name>
    <name type="common">Potato</name>
    <dbReference type="NCBI Taxonomy" id="4113"/>
    <lineage>
        <taxon>Eukaryota</taxon>
        <taxon>Viridiplantae</taxon>
        <taxon>Streptophyta</taxon>
        <taxon>Embryophyta</taxon>
        <taxon>Tracheophyta</taxon>
        <taxon>Spermatophyta</taxon>
        <taxon>Magnoliopsida</taxon>
        <taxon>eudicotyledons</taxon>
        <taxon>Gunneridae</taxon>
        <taxon>Pentapetalae</taxon>
        <taxon>asterids</taxon>
        <taxon>lamiids</taxon>
        <taxon>Solanales</taxon>
        <taxon>Solanaceae</taxon>
        <taxon>Solanoideae</taxon>
        <taxon>Solaneae</taxon>
        <taxon>Solanum</taxon>
    </lineage>
</organism>
<dbReference type="InParanoid" id="M1DNN0"/>
<sequence>MNLKVKGTLPSDTLSNLKTNGHCMAMVTRSRKILNDTKVMTKKVASEKVVNGVKLSAPIKSVIDENQVTEEYAIDDEENKDYPPSIVKEDEETKEDEFTKGDVDDPWEKRCHPILGDLDVLELCLNVKSNSS</sequence>
<dbReference type="HOGENOM" id="CLU_1920788_0_0_1"/>
<dbReference type="AlphaFoldDB" id="M1DNN0"/>
<proteinExistence type="predicted"/>
<reference evidence="3" key="1">
    <citation type="journal article" date="2011" name="Nature">
        <title>Genome sequence and analysis of the tuber crop potato.</title>
        <authorList>
            <consortium name="The Potato Genome Sequencing Consortium"/>
        </authorList>
    </citation>
    <scope>NUCLEOTIDE SEQUENCE [LARGE SCALE GENOMIC DNA]</scope>
    <source>
        <strain evidence="3">cv. DM1-3 516 R44</strain>
    </source>
</reference>
<dbReference type="Proteomes" id="UP000011115">
    <property type="component" value="Unassembled WGS sequence"/>
</dbReference>
<keyword evidence="3" id="KW-1185">Reference proteome</keyword>
<protein>
    <submittedName>
        <fullName evidence="2">Uncharacterized protein</fullName>
    </submittedName>
</protein>
<reference evidence="2" key="2">
    <citation type="submission" date="2015-06" db="UniProtKB">
        <authorList>
            <consortium name="EnsemblPlants"/>
        </authorList>
    </citation>
    <scope>IDENTIFICATION</scope>
    <source>
        <strain evidence="2">DM1-3 516 R44</strain>
    </source>
</reference>